<proteinExistence type="predicted"/>
<keyword evidence="2" id="KW-1185">Reference proteome</keyword>
<protein>
    <submittedName>
        <fullName evidence="1">Uncharacterized protein</fullName>
    </submittedName>
</protein>
<organism evidence="1 2">
    <name type="scientific">Danionella cerebrum</name>
    <dbReference type="NCBI Taxonomy" id="2873325"/>
    <lineage>
        <taxon>Eukaryota</taxon>
        <taxon>Metazoa</taxon>
        <taxon>Chordata</taxon>
        <taxon>Craniata</taxon>
        <taxon>Vertebrata</taxon>
        <taxon>Euteleostomi</taxon>
        <taxon>Actinopterygii</taxon>
        <taxon>Neopterygii</taxon>
        <taxon>Teleostei</taxon>
        <taxon>Ostariophysi</taxon>
        <taxon>Cypriniformes</taxon>
        <taxon>Danionidae</taxon>
        <taxon>Danioninae</taxon>
        <taxon>Danionella</taxon>
    </lineage>
</organism>
<reference evidence="1 2" key="1">
    <citation type="journal article" date="2019" name="Sci. Data">
        <title>Hybrid genome assembly and annotation of Danionella translucida.</title>
        <authorList>
            <person name="Kadobianskyi M."/>
            <person name="Schulze L."/>
            <person name="Schuelke M."/>
            <person name="Judkewitz B."/>
        </authorList>
    </citation>
    <scope>NUCLEOTIDE SEQUENCE [LARGE SCALE GENOMIC DNA]</scope>
    <source>
        <strain evidence="1 2">Bolton</strain>
    </source>
</reference>
<evidence type="ECO:0000313" key="1">
    <source>
        <dbReference type="EMBL" id="TRY90396.1"/>
    </source>
</evidence>
<accession>A0A553QL06</accession>
<dbReference type="AlphaFoldDB" id="A0A553QL06"/>
<dbReference type="OrthoDB" id="5840532at2759"/>
<dbReference type="Proteomes" id="UP000316079">
    <property type="component" value="Unassembled WGS sequence"/>
</dbReference>
<feature type="non-terminal residue" evidence="1">
    <location>
        <position position="1"/>
    </location>
</feature>
<dbReference type="EMBL" id="SRMA01025850">
    <property type="protein sequence ID" value="TRY90396.1"/>
    <property type="molecule type" value="Genomic_DNA"/>
</dbReference>
<comment type="caution">
    <text evidence="1">The sequence shown here is derived from an EMBL/GenBank/DDBJ whole genome shotgun (WGS) entry which is preliminary data.</text>
</comment>
<name>A0A553QL06_9TELE</name>
<gene>
    <name evidence="1" type="ORF">DNTS_021890</name>
</gene>
<evidence type="ECO:0000313" key="2">
    <source>
        <dbReference type="Proteomes" id="UP000316079"/>
    </source>
</evidence>
<sequence length="90" mass="9818">AALSALKQLSEQGLDQVDGPIKVENILVNLAKRMEIKVTNFTLCRSGLLPGFRGCPLRDGPLSLHPSTPDYMQDGGSVRNDKNFAFVESM</sequence>